<dbReference type="AlphaFoldDB" id="A0A4V1C7Z3"/>
<feature type="compositionally biased region" description="Basic residues" evidence="2">
    <location>
        <begin position="230"/>
        <end position="241"/>
    </location>
</feature>
<feature type="compositionally biased region" description="Acidic residues" evidence="2">
    <location>
        <begin position="198"/>
        <end position="214"/>
    </location>
</feature>
<feature type="coiled-coil region" evidence="1">
    <location>
        <begin position="71"/>
        <end position="105"/>
    </location>
</feature>
<dbReference type="Proteomes" id="UP000294847">
    <property type="component" value="Chromosome 6"/>
</dbReference>
<proteinExistence type="predicted"/>
<organism evidence="3 4">
    <name type="scientific">Pyricularia oryzae</name>
    <name type="common">Rice blast fungus</name>
    <name type="synonym">Magnaporthe oryzae</name>
    <dbReference type="NCBI Taxonomy" id="318829"/>
    <lineage>
        <taxon>Eukaryota</taxon>
        <taxon>Fungi</taxon>
        <taxon>Dikarya</taxon>
        <taxon>Ascomycota</taxon>
        <taxon>Pezizomycotina</taxon>
        <taxon>Sordariomycetes</taxon>
        <taxon>Sordariomycetidae</taxon>
        <taxon>Magnaporthales</taxon>
        <taxon>Pyriculariaceae</taxon>
        <taxon>Pyricularia</taxon>
    </lineage>
</organism>
<feature type="region of interest" description="Disordered" evidence="2">
    <location>
        <begin position="150"/>
        <end position="273"/>
    </location>
</feature>
<evidence type="ECO:0000313" key="4">
    <source>
        <dbReference type="Proteomes" id="UP000294847"/>
    </source>
</evidence>
<gene>
    <name evidence="3" type="ORF">PoMZ_06792</name>
</gene>
<keyword evidence="1" id="KW-0175">Coiled coil</keyword>
<name>A0A4V1C7Z3_PYROR</name>
<sequence length="443" mass="49558">MSDQNQDMARIWQPGPDDPLTKCQNKIHDLGAELLGYVRRGDGTPAYFDCDDDTGARTFVIFDIPPKSESLTTIKVDLKRSEANVKRLEEQLATQNLEIMALKEFYDKIKGTELKAVKPLAGASSQGSDPLSDVSMSLVAANKPTLIKIKATKGPNADGDPSPSNEIKAKRPDSSGQDQSDRNLTGRNKPRDRGSNAEDSESTESDPSAVEDSEYSGADPMNSSDSEAKAKKKTPNPKKRAAATTAPSHTPQRKKAKAKEPEPDREPETYKTAGGEVLVEGNFIFLRDIEEMPIKRRPYVFEYPIDSNNFWVLRCPSSHCNMSAHTGWFVDHPVYKDYAVNHYMAFHERSRSMQKIVSAGGTRVVPDLEDETEGAMSDEQFHEKILNFNDETKQIRLQTLEWSVHPERQDDRCKKVEKKAKWVWKKKQAEAAPSQKKGGKTSK</sequence>
<feature type="compositionally biased region" description="Polar residues" evidence="2">
    <location>
        <begin position="174"/>
        <end position="186"/>
    </location>
</feature>
<accession>A0A4V1C7Z3</accession>
<evidence type="ECO:0000256" key="1">
    <source>
        <dbReference type="SAM" id="Coils"/>
    </source>
</evidence>
<feature type="compositionally biased region" description="Basic and acidic residues" evidence="2">
    <location>
        <begin position="258"/>
        <end position="269"/>
    </location>
</feature>
<dbReference type="EMBL" id="CP034209">
    <property type="protein sequence ID" value="QBZ65088.1"/>
    <property type="molecule type" value="Genomic_DNA"/>
</dbReference>
<evidence type="ECO:0000256" key="2">
    <source>
        <dbReference type="SAM" id="MobiDB-lite"/>
    </source>
</evidence>
<feature type="region of interest" description="Disordered" evidence="2">
    <location>
        <begin position="424"/>
        <end position="443"/>
    </location>
</feature>
<protein>
    <submittedName>
        <fullName evidence="3">Uncharacterized protein</fullName>
    </submittedName>
</protein>
<reference evidence="3 4" key="1">
    <citation type="journal article" date="2019" name="Mol. Biol. Evol.">
        <title>Blast fungal genomes show frequent chromosomal changes, gene gains and losses, and effector gene turnover.</title>
        <authorList>
            <person name="Gomez Luciano L.B."/>
            <person name="Jason Tsai I."/>
            <person name="Chuma I."/>
            <person name="Tosa Y."/>
            <person name="Chen Y.H."/>
            <person name="Li J.Y."/>
            <person name="Li M.Y."/>
            <person name="Jade Lu M.Y."/>
            <person name="Nakayashiki H."/>
            <person name="Li W.H."/>
        </authorList>
    </citation>
    <scope>NUCLEOTIDE SEQUENCE [LARGE SCALE GENOMIC DNA]</scope>
    <source>
        <strain evidence="3">MZ5-1-6</strain>
    </source>
</reference>
<evidence type="ECO:0000313" key="3">
    <source>
        <dbReference type="EMBL" id="QBZ65088.1"/>
    </source>
</evidence>